<keyword evidence="2" id="KW-1185">Reference proteome</keyword>
<dbReference type="EMBL" id="SSTG01000136">
    <property type="protein sequence ID" value="THG45305.1"/>
    <property type="molecule type" value="Genomic_DNA"/>
</dbReference>
<dbReference type="Proteomes" id="UP000305401">
    <property type="component" value="Unassembled WGS sequence"/>
</dbReference>
<organism evidence="1 2">
    <name type="scientific">Muribaculum caecicola</name>
    <dbReference type="NCBI Taxonomy" id="3038144"/>
    <lineage>
        <taxon>Bacteria</taxon>
        <taxon>Pseudomonadati</taxon>
        <taxon>Bacteroidota</taxon>
        <taxon>Bacteroidia</taxon>
        <taxon>Bacteroidales</taxon>
        <taxon>Muribaculaceae</taxon>
        <taxon>Muribaculum</taxon>
    </lineage>
</organism>
<reference evidence="1" key="1">
    <citation type="submission" date="2019-04" db="EMBL/GenBank/DDBJ databases">
        <title>Microbes associate with the intestines of laboratory mice.</title>
        <authorList>
            <person name="Navarre W."/>
            <person name="Wong E."/>
            <person name="Huang K.C."/>
            <person name="Tropini C."/>
            <person name="Ng K."/>
            <person name="Yu B."/>
        </authorList>
    </citation>
    <scope>NUCLEOTIDE SEQUENCE</scope>
    <source>
        <strain evidence="1">NM86_A22</strain>
    </source>
</reference>
<evidence type="ECO:0000313" key="2">
    <source>
        <dbReference type="Proteomes" id="UP000305401"/>
    </source>
</evidence>
<sequence>MAKRKKILLFAWLFAIFSCFYGQTYCYAQNFWERLTGSNKPKTENIKSNDNQKSNKKKQNIPETDPLDYSLDENLLVPAVPQKLHEAVTRHMNSTAKKLAQRKLEKIETLRNGEVIVATIGTDGLFAPNDTIPRKEAYELLRPYYNLLNLPGYYKIVMALHTDNTGSEQYTDYLSEARINEIYNLMASHTDNEGQLIPYALGASDPLLPNDSQNNRATNRRLEIFIVPDKLLIEMARTHKLQ</sequence>
<protein>
    <submittedName>
        <fullName evidence="1">Uncharacterized protein</fullName>
    </submittedName>
</protein>
<evidence type="ECO:0000313" key="1">
    <source>
        <dbReference type="EMBL" id="THG45305.1"/>
    </source>
</evidence>
<gene>
    <name evidence="1" type="ORF">E5990_09085</name>
</gene>
<name>A0AC61S3P5_9BACT</name>
<accession>A0AC61S3P5</accession>
<proteinExistence type="predicted"/>
<comment type="caution">
    <text evidence="1">The sequence shown here is derived from an EMBL/GenBank/DDBJ whole genome shotgun (WGS) entry which is preliminary data.</text>
</comment>